<reference evidence="2" key="1">
    <citation type="journal article" date="2022" name="bioRxiv">
        <title>Sequencing and chromosome-scale assembly of the giantPleurodeles waltlgenome.</title>
        <authorList>
            <person name="Brown T."/>
            <person name="Elewa A."/>
            <person name="Iarovenko S."/>
            <person name="Subramanian E."/>
            <person name="Araus A.J."/>
            <person name="Petzold A."/>
            <person name="Susuki M."/>
            <person name="Suzuki K.-i.T."/>
            <person name="Hayashi T."/>
            <person name="Toyoda A."/>
            <person name="Oliveira C."/>
            <person name="Osipova E."/>
            <person name="Leigh N.D."/>
            <person name="Simon A."/>
            <person name="Yun M.H."/>
        </authorList>
    </citation>
    <scope>NUCLEOTIDE SEQUENCE</scope>
    <source>
        <strain evidence="2">20211129_DDA</strain>
        <tissue evidence="2">Liver</tissue>
    </source>
</reference>
<evidence type="ECO:0000313" key="2">
    <source>
        <dbReference type="EMBL" id="KAJ1125644.1"/>
    </source>
</evidence>
<evidence type="ECO:0000313" key="3">
    <source>
        <dbReference type="Proteomes" id="UP001066276"/>
    </source>
</evidence>
<protein>
    <submittedName>
        <fullName evidence="2">Uncharacterized protein</fullName>
    </submittedName>
</protein>
<dbReference type="EMBL" id="JANPWB010000011">
    <property type="protein sequence ID" value="KAJ1125644.1"/>
    <property type="molecule type" value="Genomic_DNA"/>
</dbReference>
<dbReference type="Proteomes" id="UP001066276">
    <property type="component" value="Chromosome 7"/>
</dbReference>
<proteinExistence type="predicted"/>
<name>A0AAV7PFM5_PLEWA</name>
<dbReference type="AlphaFoldDB" id="A0AAV7PFM5"/>
<comment type="caution">
    <text evidence="2">The sequence shown here is derived from an EMBL/GenBank/DDBJ whole genome shotgun (WGS) entry which is preliminary data.</text>
</comment>
<feature type="region of interest" description="Disordered" evidence="1">
    <location>
        <begin position="42"/>
        <end position="72"/>
    </location>
</feature>
<organism evidence="2 3">
    <name type="scientific">Pleurodeles waltl</name>
    <name type="common">Iberian ribbed newt</name>
    <dbReference type="NCBI Taxonomy" id="8319"/>
    <lineage>
        <taxon>Eukaryota</taxon>
        <taxon>Metazoa</taxon>
        <taxon>Chordata</taxon>
        <taxon>Craniata</taxon>
        <taxon>Vertebrata</taxon>
        <taxon>Euteleostomi</taxon>
        <taxon>Amphibia</taxon>
        <taxon>Batrachia</taxon>
        <taxon>Caudata</taxon>
        <taxon>Salamandroidea</taxon>
        <taxon>Salamandridae</taxon>
        <taxon>Pleurodelinae</taxon>
        <taxon>Pleurodeles</taxon>
    </lineage>
</organism>
<gene>
    <name evidence="2" type="ORF">NDU88_004068</name>
</gene>
<feature type="compositionally biased region" description="Pro residues" evidence="1">
    <location>
        <begin position="51"/>
        <end position="60"/>
    </location>
</feature>
<evidence type="ECO:0000256" key="1">
    <source>
        <dbReference type="SAM" id="MobiDB-lite"/>
    </source>
</evidence>
<keyword evidence="3" id="KW-1185">Reference proteome</keyword>
<sequence length="72" mass="7087">MRLELSRWPLGRLPLKGGAVNGSGGAGIVIWSGDPVDWGGCAASAGGGGPPRRPGSPPRPCSAAPDVGGRGR</sequence>
<accession>A0AAV7PFM5</accession>